<dbReference type="InterPro" id="IPR036259">
    <property type="entry name" value="MFS_trans_sf"/>
</dbReference>
<evidence type="ECO:0000313" key="8">
    <source>
        <dbReference type="EMBL" id="CCF86005.1"/>
    </source>
</evidence>
<evidence type="ECO:0000256" key="6">
    <source>
        <dbReference type="SAM" id="Phobius"/>
    </source>
</evidence>
<dbReference type="EMBL" id="CAGS01000621">
    <property type="protein sequence ID" value="CCF86005.1"/>
    <property type="molecule type" value="Genomic_DNA"/>
</dbReference>
<dbReference type="GO" id="GO:0022857">
    <property type="term" value="F:transmembrane transporter activity"/>
    <property type="evidence" value="ECO:0007669"/>
    <property type="project" value="InterPro"/>
</dbReference>
<reference evidence="8 9" key="1">
    <citation type="journal article" date="2012" name="ISME J.">
        <title>Nitrification expanded: discovery, physiology and genomics of a nitrite-oxidizing bacterium from the phylum Chloroflexi.</title>
        <authorList>
            <person name="Sorokin D.Y."/>
            <person name="Lucker S."/>
            <person name="Vejmelkova D."/>
            <person name="Kostrikina N.A."/>
            <person name="Kleerebezem R."/>
            <person name="Rijpstra W.I."/>
            <person name="Damste J.S."/>
            <person name="Le Paslier D."/>
            <person name="Muyzer G."/>
            <person name="Wagner M."/>
            <person name="van Loosdrecht M.C."/>
            <person name="Daims H."/>
        </authorList>
    </citation>
    <scope>NUCLEOTIDE SEQUENCE [LARGE SCALE GENOMIC DNA]</scope>
    <source>
        <strain evidence="9">none</strain>
    </source>
</reference>
<gene>
    <name evidence="8" type="ORF">NITHO_6580001</name>
</gene>
<dbReference type="SUPFAM" id="SSF103473">
    <property type="entry name" value="MFS general substrate transporter"/>
    <property type="match status" value="1"/>
</dbReference>
<evidence type="ECO:0000256" key="3">
    <source>
        <dbReference type="ARBA" id="ARBA00022692"/>
    </source>
</evidence>
<evidence type="ECO:0000313" key="9">
    <source>
        <dbReference type="Proteomes" id="UP000004221"/>
    </source>
</evidence>
<feature type="transmembrane region" description="Helical" evidence="6">
    <location>
        <begin position="39"/>
        <end position="57"/>
    </location>
</feature>
<evidence type="ECO:0000256" key="5">
    <source>
        <dbReference type="ARBA" id="ARBA00023136"/>
    </source>
</evidence>
<feature type="domain" description="Major facilitator superfamily (MFS) profile" evidence="7">
    <location>
        <begin position="1"/>
        <end position="189"/>
    </location>
</feature>
<organism evidence="8 9">
    <name type="scientific">Nitrolancea hollandica Lb</name>
    <dbReference type="NCBI Taxonomy" id="1129897"/>
    <lineage>
        <taxon>Bacteria</taxon>
        <taxon>Pseudomonadati</taxon>
        <taxon>Thermomicrobiota</taxon>
        <taxon>Thermomicrobia</taxon>
        <taxon>Sphaerobacterales</taxon>
        <taxon>Sphaerobacterineae</taxon>
        <taxon>Sphaerobacteraceae</taxon>
        <taxon>Nitrolancea</taxon>
    </lineage>
</organism>
<evidence type="ECO:0000256" key="1">
    <source>
        <dbReference type="ARBA" id="ARBA00004141"/>
    </source>
</evidence>
<dbReference type="InterPro" id="IPR011701">
    <property type="entry name" value="MFS"/>
</dbReference>
<keyword evidence="4 6" id="KW-1133">Transmembrane helix</keyword>
<dbReference type="PROSITE" id="PS50850">
    <property type="entry name" value="MFS"/>
    <property type="match status" value="1"/>
</dbReference>
<evidence type="ECO:0000256" key="2">
    <source>
        <dbReference type="ARBA" id="ARBA00022448"/>
    </source>
</evidence>
<comment type="subcellular location">
    <subcellularLocation>
        <location evidence="1">Membrane</location>
        <topology evidence="1">Multi-pass membrane protein</topology>
    </subcellularLocation>
</comment>
<dbReference type="Gene3D" id="1.20.1250.20">
    <property type="entry name" value="MFS general substrate transporter like domains"/>
    <property type="match status" value="1"/>
</dbReference>
<keyword evidence="9" id="KW-1185">Reference proteome</keyword>
<dbReference type="AlphaFoldDB" id="I4EMU2"/>
<evidence type="ECO:0000256" key="4">
    <source>
        <dbReference type="ARBA" id="ARBA00022989"/>
    </source>
</evidence>
<dbReference type="Proteomes" id="UP000004221">
    <property type="component" value="Unassembled WGS sequence"/>
</dbReference>
<dbReference type="Pfam" id="PF07690">
    <property type="entry name" value="MFS_1"/>
    <property type="match status" value="1"/>
</dbReference>
<dbReference type="PANTHER" id="PTHR42718">
    <property type="entry name" value="MAJOR FACILITATOR SUPERFAMILY MULTIDRUG TRANSPORTER MFSC"/>
    <property type="match status" value="1"/>
</dbReference>
<sequence>MPAITAGLLLTPIPLATMIVAPISGALSDRIGSRLPATVGLGVIGVGMFSLTQIHAGTGNWDLILRLMIVGLGQGLFSSPNSSAILGSVPRSRLGIASGTLGLMRADGQMLGIAVAGAIVANRTAMYVEELSGRLAPAMVQREALILAIHDAFYVAAAFCVAGVLISLLRGGGVSGQGEVSREDLPAPL</sequence>
<accession>I4EMU2</accession>
<comment type="caution">
    <text evidence="8">The sequence shown here is derived from an EMBL/GenBank/DDBJ whole genome shotgun (WGS) entry which is preliminary data.</text>
</comment>
<keyword evidence="3 6" id="KW-0812">Transmembrane</keyword>
<evidence type="ECO:0000259" key="7">
    <source>
        <dbReference type="PROSITE" id="PS50850"/>
    </source>
</evidence>
<keyword evidence="2" id="KW-0813">Transport</keyword>
<proteinExistence type="predicted"/>
<dbReference type="InterPro" id="IPR020846">
    <property type="entry name" value="MFS_dom"/>
</dbReference>
<feature type="transmembrane region" description="Helical" evidence="6">
    <location>
        <begin position="6"/>
        <end position="27"/>
    </location>
</feature>
<name>I4EMU2_9BACT</name>
<protein>
    <submittedName>
        <fullName evidence="8">Drug resistance transporter, EmrB/QacA subfamily</fullName>
    </submittedName>
</protein>
<feature type="transmembrane region" description="Helical" evidence="6">
    <location>
        <begin position="148"/>
        <end position="169"/>
    </location>
</feature>
<dbReference type="GO" id="GO:0016020">
    <property type="term" value="C:membrane"/>
    <property type="evidence" value="ECO:0007669"/>
    <property type="project" value="UniProtKB-SubCell"/>
</dbReference>
<keyword evidence="5 6" id="KW-0472">Membrane</keyword>
<dbReference type="PANTHER" id="PTHR42718:SF9">
    <property type="entry name" value="MAJOR FACILITATOR SUPERFAMILY MULTIDRUG TRANSPORTER MFSC"/>
    <property type="match status" value="1"/>
</dbReference>